<keyword evidence="3" id="KW-1185">Reference proteome</keyword>
<evidence type="ECO:0000256" key="1">
    <source>
        <dbReference type="SAM" id="MobiDB-lite"/>
    </source>
</evidence>
<accession>A0A8J5THG6</accession>
<feature type="compositionally biased region" description="Low complexity" evidence="1">
    <location>
        <begin position="64"/>
        <end position="76"/>
    </location>
</feature>
<feature type="region of interest" description="Disordered" evidence="1">
    <location>
        <begin position="150"/>
        <end position="173"/>
    </location>
</feature>
<dbReference type="AlphaFoldDB" id="A0A8J5THG6"/>
<evidence type="ECO:0000313" key="3">
    <source>
        <dbReference type="Proteomes" id="UP000729402"/>
    </source>
</evidence>
<protein>
    <submittedName>
        <fullName evidence="2">Uncharacterized protein</fullName>
    </submittedName>
</protein>
<feature type="compositionally biased region" description="Acidic residues" evidence="1">
    <location>
        <begin position="157"/>
        <end position="173"/>
    </location>
</feature>
<dbReference type="Proteomes" id="UP000729402">
    <property type="component" value="Unassembled WGS sequence"/>
</dbReference>
<gene>
    <name evidence="2" type="ORF">GUJ93_ZPchr0015g6744</name>
</gene>
<feature type="compositionally biased region" description="Low complexity" evidence="1">
    <location>
        <begin position="84"/>
        <end position="95"/>
    </location>
</feature>
<feature type="compositionally biased region" description="Acidic residues" evidence="1">
    <location>
        <begin position="54"/>
        <end position="63"/>
    </location>
</feature>
<dbReference type="EMBL" id="JAAALK010000085">
    <property type="protein sequence ID" value="KAG8083483.1"/>
    <property type="molecule type" value="Genomic_DNA"/>
</dbReference>
<name>A0A8J5THG6_ZIZPA</name>
<organism evidence="2 3">
    <name type="scientific">Zizania palustris</name>
    <name type="common">Northern wild rice</name>
    <dbReference type="NCBI Taxonomy" id="103762"/>
    <lineage>
        <taxon>Eukaryota</taxon>
        <taxon>Viridiplantae</taxon>
        <taxon>Streptophyta</taxon>
        <taxon>Embryophyta</taxon>
        <taxon>Tracheophyta</taxon>
        <taxon>Spermatophyta</taxon>
        <taxon>Magnoliopsida</taxon>
        <taxon>Liliopsida</taxon>
        <taxon>Poales</taxon>
        <taxon>Poaceae</taxon>
        <taxon>BOP clade</taxon>
        <taxon>Oryzoideae</taxon>
        <taxon>Oryzeae</taxon>
        <taxon>Zizaniinae</taxon>
        <taxon>Zizania</taxon>
    </lineage>
</organism>
<proteinExistence type="predicted"/>
<feature type="region of interest" description="Disordered" evidence="1">
    <location>
        <begin position="51"/>
        <end position="95"/>
    </location>
</feature>
<reference evidence="2" key="1">
    <citation type="journal article" date="2021" name="bioRxiv">
        <title>Whole Genome Assembly and Annotation of Northern Wild Rice, Zizania palustris L., Supports a Whole Genome Duplication in the Zizania Genus.</title>
        <authorList>
            <person name="Haas M."/>
            <person name="Kono T."/>
            <person name="Macchietto M."/>
            <person name="Millas R."/>
            <person name="McGilp L."/>
            <person name="Shao M."/>
            <person name="Duquette J."/>
            <person name="Hirsch C.N."/>
            <person name="Kimball J."/>
        </authorList>
    </citation>
    <scope>NUCLEOTIDE SEQUENCE</scope>
    <source>
        <tissue evidence="2">Fresh leaf tissue</tissue>
    </source>
</reference>
<sequence length="173" mass="19267">MCWRKVFPEKCQMSAGPVHVTSGLGLDGFVRLLSEVTHHTTTLALEGFFRIPYGDDEPEDETPDYTPDSPDYTPDPMASPMAIPDDYFPLPDPSLDPSQLPALVVQPDHTLDGAIAATPIEIIYISDEYDEMDIDDTTAAAMDLEDVLLGEPKKEDPDDEEDPEEVEFYDDEE</sequence>
<comment type="caution">
    <text evidence="2">The sequence shown here is derived from an EMBL/GenBank/DDBJ whole genome shotgun (WGS) entry which is preliminary data.</text>
</comment>
<evidence type="ECO:0000313" key="2">
    <source>
        <dbReference type="EMBL" id="KAG8083483.1"/>
    </source>
</evidence>
<reference evidence="2" key="2">
    <citation type="submission" date="2021-02" db="EMBL/GenBank/DDBJ databases">
        <authorList>
            <person name="Kimball J.A."/>
            <person name="Haas M.W."/>
            <person name="Macchietto M."/>
            <person name="Kono T."/>
            <person name="Duquette J."/>
            <person name="Shao M."/>
        </authorList>
    </citation>
    <scope>NUCLEOTIDE SEQUENCE</scope>
    <source>
        <tissue evidence="2">Fresh leaf tissue</tissue>
    </source>
</reference>